<gene>
    <name evidence="2" type="ORF">F8C90_01420</name>
</gene>
<keyword evidence="1" id="KW-0732">Signal</keyword>
<protein>
    <recommendedName>
        <fullName evidence="4">Lipoprotein</fullName>
    </recommendedName>
</protein>
<evidence type="ECO:0000256" key="1">
    <source>
        <dbReference type="SAM" id="SignalP"/>
    </source>
</evidence>
<comment type="caution">
    <text evidence="2">The sequence shown here is derived from an EMBL/GenBank/DDBJ whole genome shotgun (WGS) entry which is preliminary data.</text>
</comment>
<sequence length="250" mass="27699">MKVTRRHIGWHGSKALTALVVACCAAVLAFSLAGCGGNDGGGAVAKKEPAANEHPRMLETCGPNDFGDPSGSNDMWYVDGDKSKGGLFFENFYYPQAVFVDADGTITEPGSSKVEDKHLRPESTDVRDYDIVFNDAMTCYDYVTETWYLRGDGDVAKYEKLVADTSWADKDDPDNNYFTLNADGTVDAGPKCSNFEKWKVTAVDRITIFFKSYDYDNADGGHFIYDFYYDGDKVVKLDWGDGIVGCYLRK</sequence>
<evidence type="ECO:0008006" key="4">
    <source>
        <dbReference type="Google" id="ProtNLM"/>
    </source>
</evidence>
<dbReference type="Proteomes" id="UP000468668">
    <property type="component" value="Unassembled WGS sequence"/>
</dbReference>
<dbReference type="PROSITE" id="PS51257">
    <property type="entry name" value="PROKAR_LIPOPROTEIN"/>
    <property type="match status" value="1"/>
</dbReference>
<accession>A0A6N6NNM6</accession>
<dbReference type="GeneID" id="98657061"/>
<evidence type="ECO:0000313" key="2">
    <source>
        <dbReference type="EMBL" id="KAB1642396.1"/>
    </source>
</evidence>
<dbReference type="AlphaFoldDB" id="A0A6N6NNM6"/>
<reference evidence="2 3" key="1">
    <citation type="submission" date="2019-09" db="EMBL/GenBank/DDBJ databases">
        <title>Whole genome shotgun sequencing (WGS) of Ellagibacter isourolithinifaciens DSM 104140(T) and Adlercreutzia muris DSM 29508(T).</title>
        <authorList>
            <person name="Stoll D.A."/>
            <person name="Danylec N."/>
            <person name="Huch M."/>
        </authorList>
    </citation>
    <scope>NUCLEOTIDE SEQUENCE [LARGE SCALE GENOMIC DNA]</scope>
    <source>
        <strain evidence="2 3">DSM 104140</strain>
    </source>
</reference>
<feature type="signal peptide" evidence="1">
    <location>
        <begin position="1"/>
        <end position="33"/>
    </location>
</feature>
<keyword evidence="3" id="KW-1185">Reference proteome</keyword>
<organism evidence="2 3">
    <name type="scientific">Ellagibacter isourolithinifaciens</name>
    <dbReference type="NCBI Taxonomy" id="2137581"/>
    <lineage>
        <taxon>Bacteria</taxon>
        <taxon>Bacillati</taxon>
        <taxon>Actinomycetota</taxon>
        <taxon>Coriobacteriia</taxon>
        <taxon>Eggerthellales</taxon>
        <taxon>Eggerthellaceae</taxon>
        <taxon>Ellagibacter</taxon>
    </lineage>
</organism>
<dbReference type="RefSeq" id="WP_158048664.1">
    <property type="nucleotide sequence ID" value="NZ_WAJR01000002.1"/>
</dbReference>
<evidence type="ECO:0000313" key="3">
    <source>
        <dbReference type="Proteomes" id="UP000468668"/>
    </source>
</evidence>
<dbReference type="OrthoDB" id="10012051at2"/>
<name>A0A6N6NNM6_9ACTN</name>
<feature type="chain" id="PRO_5038754260" description="Lipoprotein" evidence="1">
    <location>
        <begin position="34"/>
        <end position="250"/>
    </location>
</feature>
<proteinExistence type="predicted"/>
<dbReference type="EMBL" id="WAJR01000002">
    <property type="protein sequence ID" value="KAB1642396.1"/>
    <property type="molecule type" value="Genomic_DNA"/>
</dbReference>